<feature type="domain" description="Fibronectin type III-like" evidence="6">
    <location>
        <begin position="468"/>
        <end position="542"/>
    </location>
</feature>
<proteinExistence type="inferred from homology"/>
<dbReference type="InterPro" id="IPR001764">
    <property type="entry name" value="Glyco_hydro_3_N"/>
</dbReference>
<dbReference type="InterPro" id="IPR036962">
    <property type="entry name" value="Glyco_hydro_3_N_sf"/>
</dbReference>
<comment type="similarity">
    <text evidence="1 4">Belongs to the glycosyl hydrolase 3 family.</text>
</comment>
<dbReference type="Gene3D" id="3.40.50.1700">
    <property type="entry name" value="Glycoside hydrolase family 3 C-terminal domain"/>
    <property type="match status" value="1"/>
</dbReference>
<dbReference type="InterPro" id="IPR026891">
    <property type="entry name" value="Fn3-like"/>
</dbReference>
<dbReference type="SMART" id="SM01217">
    <property type="entry name" value="Fn3_like"/>
    <property type="match status" value="1"/>
</dbReference>
<dbReference type="GO" id="GO:0008422">
    <property type="term" value="F:beta-glucosidase activity"/>
    <property type="evidence" value="ECO:0007669"/>
    <property type="project" value="UniProtKB-EC"/>
</dbReference>
<evidence type="ECO:0000256" key="5">
    <source>
        <dbReference type="SAM" id="Phobius"/>
    </source>
</evidence>
<evidence type="ECO:0000313" key="8">
    <source>
        <dbReference type="Proteomes" id="UP000095350"/>
    </source>
</evidence>
<dbReference type="PROSITE" id="PS00775">
    <property type="entry name" value="GLYCOSYL_HYDROL_F3"/>
    <property type="match status" value="1"/>
</dbReference>
<evidence type="ECO:0000256" key="1">
    <source>
        <dbReference type="ARBA" id="ARBA00005336"/>
    </source>
</evidence>
<evidence type="ECO:0000256" key="3">
    <source>
        <dbReference type="ARBA" id="ARBA00023277"/>
    </source>
</evidence>
<feature type="transmembrane region" description="Helical" evidence="5">
    <location>
        <begin position="947"/>
        <end position="968"/>
    </location>
</feature>
<dbReference type="InterPro" id="IPR036881">
    <property type="entry name" value="Glyco_hydro_3_C_sf"/>
</dbReference>
<dbReference type="EC" id="3.2.1.21" evidence="7"/>
<dbReference type="InterPro" id="IPR002772">
    <property type="entry name" value="Glyco_hydro_3_C"/>
</dbReference>
<dbReference type="Pfam" id="PF00933">
    <property type="entry name" value="Glyco_hydro_3"/>
    <property type="match status" value="1"/>
</dbReference>
<dbReference type="Pfam" id="PF01915">
    <property type="entry name" value="Glyco_hydro_3_C"/>
    <property type="match status" value="1"/>
</dbReference>
<dbReference type="PRINTS" id="PR00133">
    <property type="entry name" value="GLHYDRLASE3"/>
</dbReference>
<keyword evidence="5" id="KW-0472">Membrane</keyword>
<keyword evidence="3" id="KW-0119">Carbohydrate metabolism</keyword>
<feature type="transmembrane region" description="Helical" evidence="5">
    <location>
        <begin position="43"/>
        <end position="64"/>
    </location>
</feature>
<gene>
    <name evidence="7" type="primary">bglB_3</name>
    <name evidence="7" type="ORF">ERS852572_01401</name>
</gene>
<dbReference type="InterPro" id="IPR019800">
    <property type="entry name" value="Glyco_hydro_3_AS"/>
</dbReference>
<dbReference type="AlphaFoldDB" id="A0A173T8F6"/>
<dbReference type="InterPro" id="IPR013783">
    <property type="entry name" value="Ig-like_fold"/>
</dbReference>
<keyword evidence="5" id="KW-0812">Transmembrane</keyword>
<dbReference type="SUPFAM" id="SSF51445">
    <property type="entry name" value="(Trans)glycosidases"/>
    <property type="match status" value="1"/>
</dbReference>
<dbReference type="InterPro" id="IPR050288">
    <property type="entry name" value="Cellulose_deg_GH3"/>
</dbReference>
<dbReference type="InterPro" id="IPR017853">
    <property type="entry name" value="GH"/>
</dbReference>
<name>A0A173T8F6_9FIRM</name>
<dbReference type="PANTHER" id="PTHR42715:SF10">
    <property type="entry name" value="BETA-GLUCOSIDASE"/>
    <property type="match status" value="1"/>
</dbReference>
<dbReference type="Pfam" id="PF14310">
    <property type="entry name" value="Fn3-like"/>
    <property type="match status" value="1"/>
</dbReference>
<evidence type="ECO:0000259" key="6">
    <source>
        <dbReference type="SMART" id="SM01217"/>
    </source>
</evidence>
<dbReference type="Gene3D" id="3.20.20.300">
    <property type="entry name" value="Glycoside hydrolase, family 3, N-terminal domain"/>
    <property type="match status" value="1"/>
</dbReference>
<dbReference type="PANTHER" id="PTHR42715">
    <property type="entry name" value="BETA-GLUCOSIDASE"/>
    <property type="match status" value="1"/>
</dbReference>
<dbReference type="SUPFAM" id="SSF52279">
    <property type="entry name" value="Beta-D-glucan exohydrolase, C-terminal domain"/>
    <property type="match status" value="1"/>
</dbReference>
<evidence type="ECO:0000313" key="7">
    <source>
        <dbReference type="EMBL" id="CUM98921.1"/>
    </source>
</evidence>
<dbReference type="Proteomes" id="UP000095350">
    <property type="component" value="Unassembled WGS sequence"/>
</dbReference>
<accession>A0A173T8F6</accession>
<evidence type="ECO:0000256" key="2">
    <source>
        <dbReference type="ARBA" id="ARBA00022801"/>
    </source>
</evidence>
<dbReference type="EMBL" id="CYXZ01000009">
    <property type="protein sequence ID" value="CUM98921.1"/>
    <property type="molecule type" value="Genomic_DNA"/>
</dbReference>
<protein>
    <submittedName>
        <fullName evidence="7">Thermostable beta-glucosidase B</fullName>
        <ecNumber evidence="7">3.2.1.21</ecNumber>
    </submittedName>
</protein>
<dbReference type="STRING" id="166486.ERS852572_01401"/>
<sequence>MPSVLGIARQQTRIFLRKTREDLEMLAINMDDVINVLNSCKPYLIALGIALAIAIIVTVACMKLKKPVKKLVRKEAWIAFLMAAVVIINLICFIPMSSMISLAMGNGTITEETSNEATALCEDIADEGIVLLKNEDNILPLTNTQNINVFGWASTNPCYGGTGSGALSDAYETTTLLGGLEDAGYKINTELTDFYKAYREDRPEVGMWAQDWTLPEPTADSYSTELMNNAKEFSDTAMVVITRVGGEGADLPTDVSKVTYTDNSENYKDFEAGEHYLQLSQTEKDMLDLVCANFDNVVVVYNGANTMELGFLNDYKQIKGAIWCPGTGQSGFESLGAVVAGTVNPSGKTSDTFVYDLTATPTYNNFGNFLYDNMDEFAATSKNFGTGEEEATIPSFVNYVEGIYVGYRFYETAAVEGLIDYDKTVQFPFGYGLSYTDFEQKMGDVTVADGKVSFDVTVTNNGTAAGKDVVEVYYNPPYTNGGIEKASANLIDFAKTDVLQPGESQTINVSFSEEDMASYDTYGNGCYVLEAGDYEISINSDSHNTIASQTVSVADTVVYDENNARSTDDVAATNQFAYAEGDVTYLSRADGFANYAKATAAPSNFTLAEDEKAEFLNNSNYDPNNYNNDSDEMPATGAKNGMTLADMRGLSYDDEKWDTLLDQLTVSDMDTMIALGGYQTSAAASVGKVMTVDCDGPASINNNFTGTGSIGFPSAVMIANTWNKDLALSFGESIGKMADEMDVSGWYAPAMNTHRNAFAGRNFEYYSEDGVLSGKMAANAVIGAEKYGVYAYIKHFALNDQETNRTGMLCTWSNEQAIREIYLKPFEIAVKEGGAKAVMSSFNYIGTQWAGGTYPLQTTVLRDEWGFRGFVLTDYFGVYGYMDSDMGIRGGTDCMLVAYDTETNHVTDTTSATGVKAMRQASKNIMYTVVNSRAYDPENLKTGLMNWQILAIVIDIILGALVIFLEVLTIRKYKKDAAEEPVQTVNETSAE</sequence>
<keyword evidence="5" id="KW-1133">Transmembrane helix</keyword>
<organism evidence="7 8">
    <name type="scientific">Roseburia intestinalis</name>
    <dbReference type="NCBI Taxonomy" id="166486"/>
    <lineage>
        <taxon>Bacteria</taxon>
        <taxon>Bacillati</taxon>
        <taxon>Bacillota</taxon>
        <taxon>Clostridia</taxon>
        <taxon>Lachnospirales</taxon>
        <taxon>Lachnospiraceae</taxon>
        <taxon>Roseburia</taxon>
    </lineage>
</organism>
<dbReference type="PaxDb" id="166486-ERS852572_01401"/>
<dbReference type="Gene3D" id="2.60.40.10">
    <property type="entry name" value="Immunoglobulins"/>
    <property type="match status" value="1"/>
</dbReference>
<dbReference type="GO" id="GO:0005975">
    <property type="term" value="P:carbohydrate metabolic process"/>
    <property type="evidence" value="ECO:0007669"/>
    <property type="project" value="InterPro"/>
</dbReference>
<keyword evidence="4 7" id="KW-0326">Glycosidase</keyword>
<keyword evidence="2 4" id="KW-0378">Hydrolase</keyword>
<evidence type="ECO:0000256" key="4">
    <source>
        <dbReference type="RuleBase" id="RU361161"/>
    </source>
</evidence>
<feature type="transmembrane region" description="Helical" evidence="5">
    <location>
        <begin position="76"/>
        <end position="96"/>
    </location>
</feature>
<reference evidence="7 8" key="1">
    <citation type="submission" date="2015-09" db="EMBL/GenBank/DDBJ databases">
        <authorList>
            <consortium name="Pathogen Informatics"/>
        </authorList>
    </citation>
    <scope>NUCLEOTIDE SEQUENCE [LARGE SCALE GENOMIC DNA]</scope>
    <source>
        <strain evidence="7 8">2789STDY5834960</strain>
    </source>
</reference>